<sequence length="324" mass="35837">MKYATIPHTELHASRICFGTATIGGAIGEADSFALMDAYCGLGGNFIDTASVYSDWESEVKSVSEKTIGKWLQSRRNRDKIILATKGGHPPFDNLLASRLSPEDISLDLEKSLTHLGTDVIDLYWLHRDDPSRPVEEIIDSLHAHVQAGRIRYYACSNWTTERIEAARQYAVSTGKQPFVANQMQWSLAEVNPGSLADPTTVQMDGQMLDYHIKTGLAAIPYTSQAQGFFSGKFRPEDRSKPSVADMFYNEANFARLNRVQELAGQLGRSGTEIALAYLTSQPFATFPIVGCRTRQQLEESASAGDLQLDAGMVRYLHGGEYTQ</sequence>
<proteinExistence type="predicted"/>
<keyword evidence="1" id="KW-0560">Oxidoreductase</keyword>
<evidence type="ECO:0000313" key="4">
    <source>
        <dbReference type="Proteomes" id="UP000681290"/>
    </source>
</evidence>
<feature type="domain" description="NADP-dependent oxidoreductase" evidence="2">
    <location>
        <begin position="15"/>
        <end position="317"/>
    </location>
</feature>
<evidence type="ECO:0000313" key="3">
    <source>
        <dbReference type="EMBL" id="GIP58915.1"/>
    </source>
</evidence>
<dbReference type="InterPro" id="IPR036812">
    <property type="entry name" value="NAD(P)_OxRdtase_dom_sf"/>
</dbReference>
<dbReference type="InterPro" id="IPR023210">
    <property type="entry name" value="NADP_OxRdtase_dom"/>
</dbReference>
<dbReference type="PANTHER" id="PTHR43364:SF4">
    <property type="entry name" value="NAD(P)-LINKED OXIDOREDUCTASE SUPERFAMILY PROTEIN"/>
    <property type="match status" value="1"/>
</dbReference>
<dbReference type="InterPro" id="IPR050523">
    <property type="entry name" value="AKR_Detox_Biosynth"/>
</dbReference>
<evidence type="ECO:0000259" key="2">
    <source>
        <dbReference type="Pfam" id="PF00248"/>
    </source>
</evidence>
<gene>
    <name evidence="3" type="ORF">J15TS10_27290</name>
</gene>
<reference evidence="3 4" key="1">
    <citation type="submission" date="2021-03" db="EMBL/GenBank/DDBJ databases">
        <title>Antimicrobial resistance genes in bacteria isolated from Japanese honey, and their potential for conferring macrolide and lincosamide resistance in the American foulbrood pathogen Paenibacillus larvae.</title>
        <authorList>
            <person name="Okamoto M."/>
            <person name="Kumagai M."/>
            <person name="Kanamori H."/>
            <person name="Takamatsu D."/>
        </authorList>
    </citation>
    <scope>NUCLEOTIDE SEQUENCE [LARGE SCALE GENOMIC DNA]</scope>
    <source>
        <strain evidence="3 4">J15TS10</strain>
    </source>
</reference>
<dbReference type="Pfam" id="PF00248">
    <property type="entry name" value="Aldo_ket_red"/>
    <property type="match status" value="1"/>
</dbReference>
<dbReference type="RefSeq" id="WP_213591471.1">
    <property type="nucleotide sequence ID" value="NZ_BOSM01000004.1"/>
</dbReference>
<dbReference type="Proteomes" id="UP000681290">
    <property type="component" value="Unassembled WGS sequence"/>
</dbReference>
<dbReference type="PANTHER" id="PTHR43364">
    <property type="entry name" value="NADH-SPECIFIC METHYLGLYOXAL REDUCTASE-RELATED"/>
    <property type="match status" value="1"/>
</dbReference>
<name>A0ABQ4MT13_9BACL</name>
<dbReference type="CDD" id="cd19082">
    <property type="entry name" value="AKR_AKR10A1_2"/>
    <property type="match status" value="1"/>
</dbReference>
<keyword evidence="4" id="KW-1185">Reference proteome</keyword>
<comment type="caution">
    <text evidence="3">The sequence shown here is derived from an EMBL/GenBank/DDBJ whole genome shotgun (WGS) entry which is preliminary data.</text>
</comment>
<evidence type="ECO:0000256" key="1">
    <source>
        <dbReference type="ARBA" id="ARBA00023002"/>
    </source>
</evidence>
<dbReference type="EMBL" id="BOSM01000004">
    <property type="protein sequence ID" value="GIP58915.1"/>
    <property type="molecule type" value="Genomic_DNA"/>
</dbReference>
<protein>
    <submittedName>
        <fullName evidence="3">Oxidoreductase</fullName>
    </submittedName>
</protein>
<organism evidence="3 4">
    <name type="scientific">Paenibacillus woosongensis</name>
    <dbReference type="NCBI Taxonomy" id="307580"/>
    <lineage>
        <taxon>Bacteria</taxon>
        <taxon>Bacillati</taxon>
        <taxon>Bacillota</taxon>
        <taxon>Bacilli</taxon>
        <taxon>Bacillales</taxon>
        <taxon>Paenibacillaceae</taxon>
        <taxon>Paenibacillus</taxon>
    </lineage>
</organism>
<accession>A0ABQ4MT13</accession>
<dbReference type="SUPFAM" id="SSF51430">
    <property type="entry name" value="NAD(P)-linked oxidoreductase"/>
    <property type="match status" value="1"/>
</dbReference>
<dbReference type="Gene3D" id="3.20.20.100">
    <property type="entry name" value="NADP-dependent oxidoreductase domain"/>
    <property type="match status" value="1"/>
</dbReference>